<dbReference type="GeneID" id="14874473"/>
<dbReference type="OrthoDB" id="10677808at2759"/>
<gene>
    <name evidence="1" type="ORF">DFA_04527</name>
</gene>
<protein>
    <submittedName>
        <fullName evidence="1">Uncharacterized protein</fullName>
    </submittedName>
</protein>
<dbReference type="Proteomes" id="UP000007797">
    <property type="component" value="Unassembled WGS sequence"/>
</dbReference>
<evidence type="ECO:0000313" key="2">
    <source>
        <dbReference type="Proteomes" id="UP000007797"/>
    </source>
</evidence>
<dbReference type="KEGG" id="dfa:DFA_04527"/>
<proteinExistence type="predicted"/>
<dbReference type="EMBL" id="GL883009">
    <property type="protein sequence ID" value="EGG22407.1"/>
    <property type="molecule type" value="Genomic_DNA"/>
</dbReference>
<dbReference type="AlphaFoldDB" id="F4PPU4"/>
<reference evidence="2" key="1">
    <citation type="journal article" date="2011" name="Genome Res.">
        <title>Phylogeny-wide analysis of social amoeba genomes highlights ancient origins for complex intercellular communication.</title>
        <authorList>
            <person name="Heidel A.J."/>
            <person name="Lawal H.M."/>
            <person name="Felder M."/>
            <person name="Schilde C."/>
            <person name="Helps N.R."/>
            <person name="Tunggal B."/>
            <person name="Rivero F."/>
            <person name="John U."/>
            <person name="Schleicher M."/>
            <person name="Eichinger L."/>
            <person name="Platzer M."/>
            <person name="Noegel A.A."/>
            <person name="Schaap P."/>
            <person name="Gloeckner G."/>
        </authorList>
    </citation>
    <scope>NUCLEOTIDE SEQUENCE [LARGE SCALE GENOMIC DNA]</scope>
    <source>
        <strain evidence="2">SH3</strain>
    </source>
</reference>
<keyword evidence="2" id="KW-1185">Reference proteome</keyword>
<dbReference type="RefSeq" id="XP_004360258.1">
    <property type="nucleotide sequence ID" value="XM_004360201.1"/>
</dbReference>
<name>F4PPU4_CACFS</name>
<sequence length="232" mass="26513">MTEIRREISDLPVIKRKRKSLQIKYTGRNFSREEVVLRAQALSDALERRGRGLISVLLPFGTNNETKWRPGKFTNFGDPVDLFNPDEYDGDPVEEPPYFGAILFYILPETDIGLRAGGYGYRNDCFYNAMISIYPKINKVYLTPESLKEEIGIERDDLVPLDKMSRIESKLPPHIKISISGDHVYTSTRGNGVVLDVEILPFGLDVLTSMDCYEERIEEDDGVDAYMTPIFF</sequence>
<accession>F4PPU4</accession>
<organism evidence="1 2">
    <name type="scientific">Cavenderia fasciculata</name>
    <name type="common">Slime mold</name>
    <name type="synonym">Dictyostelium fasciculatum</name>
    <dbReference type="NCBI Taxonomy" id="261658"/>
    <lineage>
        <taxon>Eukaryota</taxon>
        <taxon>Amoebozoa</taxon>
        <taxon>Evosea</taxon>
        <taxon>Eumycetozoa</taxon>
        <taxon>Dictyostelia</taxon>
        <taxon>Acytosteliales</taxon>
        <taxon>Cavenderiaceae</taxon>
        <taxon>Cavenderia</taxon>
    </lineage>
</organism>
<evidence type="ECO:0000313" key="1">
    <source>
        <dbReference type="EMBL" id="EGG22407.1"/>
    </source>
</evidence>